<sequence>MEFDGTDPSSKEEPGKDISLFCSLFPNASADIGAEMETERSTERLRDKLQSLLGIVVKVVAGLFCSGGGRKKWLCSKYAKESELTHAMQDSTFCTFNSSESTAASASGPQICCDCQDNRQWEKLFRVPSGLSTGKHSHPRSSTNTTFTSRWKFHYYLPLFVVHDSDLILKSKSF</sequence>
<reference evidence="1 2" key="1">
    <citation type="journal article" date="2012" name="Genome Biol.">
        <title>Sequencing three crocodilian genomes to illuminate the evolution of archosaurs and amniotes.</title>
        <authorList>
            <person name="St John J.A."/>
            <person name="Braun E.L."/>
            <person name="Isberg S.R."/>
            <person name="Miles L.G."/>
            <person name="Chong A.Y."/>
            <person name="Gongora J."/>
            <person name="Dalzell P."/>
            <person name="Moran C."/>
            <person name="Bed'hom B."/>
            <person name="Abzhanov A."/>
            <person name="Burgess S.C."/>
            <person name="Cooksey A.M."/>
            <person name="Castoe T.A."/>
            <person name="Crawford N.G."/>
            <person name="Densmore L.D."/>
            <person name="Drew J.C."/>
            <person name="Edwards S.V."/>
            <person name="Faircloth B.C."/>
            <person name="Fujita M.K."/>
            <person name="Greenwold M.J."/>
            <person name="Hoffmann F.G."/>
            <person name="Howard J.M."/>
            <person name="Iguchi T."/>
            <person name="Janes D.E."/>
            <person name="Khan S.Y."/>
            <person name="Kohno S."/>
            <person name="de Koning A.J."/>
            <person name="Lance S.L."/>
            <person name="McCarthy F.M."/>
            <person name="McCormack J.E."/>
            <person name="Merchant M.E."/>
            <person name="Peterson D.G."/>
            <person name="Pollock D.D."/>
            <person name="Pourmand N."/>
            <person name="Raney B.J."/>
            <person name="Roessler K.A."/>
            <person name="Sanford J.R."/>
            <person name="Sawyer R.H."/>
            <person name="Schmidt C.J."/>
            <person name="Triplett E.W."/>
            <person name="Tuberville T.D."/>
            <person name="Venegas-Anaya M."/>
            <person name="Howard J.T."/>
            <person name="Jarvis E.D."/>
            <person name="Guillette L.J.Jr."/>
            <person name="Glenn T.C."/>
            <person name="Green R.E."/>
            <person name="Ray D.A."/>
        </authorList>
    </citation>
    <scope>NUCLEOTIDE SEQUENCE [LARGE SCALE GENOMIC DNA]</scope>
    <source>
        <strain evidence="1">KSC_2009_1</strain>
    </source>
</reference>
<evidence type="ECO:0000313" key="1">
    <source>
        <dbReference type="EMBL" id="KYO22159.1"/>
    </source>
</evidence>
<keyword evidence="2" id="KW-1185">Reference proteome</keyword>
<protein>
    <submittedName>
        <fullName evidence="1">Uncharacterized protein</fullName>
    </submittedName>
</protein>
<gene>
    <name evidence="1" type="ORF">Y1Q_0000754</name>
</gene>
<dbReference type="AlphaFoldDB" id="A0A151MCF3"/>
<dbReference type="EMBL" id="AKHW03006283">
    <property type="protein sequence ID" value="KYO22159.1"/>
    <property type="molecule type" value="Genomic_DNA"/>
</dbReference>
<evidence type="ECO:0000313" key="2">
    <source>
        <dbReference type="Proteomes" id="UP000050525"/>
    </source>
</evidence>
<name>A0A151MCF3_ALLMI</name>
<dbReference type="Proteomes" id="UP000050525">
    <property type="component" value="Unassembled WGS sequence"/>
</dbReference>
<comment type="caution">
    <text evidence="1">The sequence shown here is derived from an EMBL/GenBank/DDBJ whole genome shotgun (WGS) entry which is preliminary data.</text>
</comment>
<accession>A0A151MCF3</accession>
<organism evidence="1 2">
    <name type="scientific">Alligator mississippiensis</name>
    <name type="common">American alligator</name>
    <dbReference type="NCBI Taxonomy" id="8496"/>
    <lineage>
        <taxon>Eukaryota</taxon>
        <taxon>Metazoa</taxon>
        <taxon>Chordata</taxon>
        <taxon>Craniata</taxon>
        <taxon>Vertebrata</taxon>
        <taxon>Euteleostomi</taxon>
        <taxon>Archelosauria</taxon>
        <taxon>Archosauria</taxon>
        <taxon>Crocodylia</taxon>
        <taxon>Alligatoridae</taxon>
        <taxon>Alligatorinae</taxon>
        <taxon>Alligator</taxon>
    </lineage>
</organism>
<proteinExistence type="predicted"/>